<dbReference type="AlphaFoldDB" id="C8X8L3"/>
<reference evidence="4" key="1">
    <citation type="submission" date="2009-09" db="EMBL/GenBank/DDBJ databases">
        <title>The complete genome of Nakamurella multipartita DSM 44233.</title>
        <authorList>
            <consortium name="US DOE Joint Genome Institute (JGI-PGF)"/>
            <person name="Lucas S."/>
            <person name="Copeland A."/>
            <person name="Lapidus A."/>
            <person name="Glavina del Rio T."/>
            <person name="Dalin E."/>
            <person name="Tice H."/>
            <person name="Bruce D."/>
            <person name="Goodwin L."/>
            <person name="Pitluck S."/>
            <person name="Kyrpides N."/>
            <person name="Mavromatis K."/>
            <person name="Ivanova N."/>
            <person name="Ovchinnikova G."/>
            <person name="Sims D."/>
            <person name="Meincke L."/>
            <person name="Brettin T."/>
            <person name="Detter J.C."/>
            <person name="Han C."/>
            <person name="Larimer F."/>
            <person name="Land M."/>
            <person name="Hauser L."/>
            <person name="Markowitz V."/>
            <person name="Cheng J.-F."/>
            <person name="Hugenholtz P."/>
            <person name="Woyke T."/>
            <person name="Wu D."/>
            <person name="Klenk H.-P."/>
            <person name="Eisen J.A."/>
        </authorList>
    </citation>
    <scope>NUCLEOTIDE SEQUENCE [LARGE SCALE GENOMIC DNA]</scope>
    <source>
        <strain evidence="4">ATCC 700099 / DSM 44233 / CIP 104796 / JCM 9543 / NBRC 105858 / Y-104</strain>
    </source>
</reference>
<dbReference type="KEGG" id="nml:Namu_2722"/>
<feature type="compositionally biased region" description="Basic and acidic residues" evidence="1">
    <location>
        <begin position="13"/>
        <end position="24"/>
    </location>
</feature>
<dbReference type="Proteomes" id="UP000002218">
    <property type="component" value="Chromosome"/>
</dbReference>
<feature type="region of interest" description="Disordered" evidence="1">
    <location>
        <begin position="1"/>
        <end position="29"/>
    </location>
</feature>
<gene>
    <name evidence="3" type="ordered locus">Namu_2722</name>
</gene>
<feature type="transmembrane region" description="Helical" evidence="2">
    <location>
        <begin position="32"/>
        <end position="52"/>
    </location>
</feature>
<keyword evidence="2" id="KW-0812">Transmembrane</keyword>
<keyword evidence="4" id="KW-1185">Reference proteome</keyword>
<accession>C8X8L3</accession>
<evidence type="ECO:0000313" key="4">
    <source>
        <dbReference type="Proteomes" id="UP000002218"/>
    </source>
</evidence>
<evidence type="ECO:0000313" key="3">
    <source>
        <dbReference type="EMBL" id="ACV79068.1"/>
    </source>
</evidence>
<reference evidence="3 4" key="2">
    <citation type="journal article" date="2010" name="Stand. Genomic Sci.">
        <title>Complete genome sequence of Nakamurella multipartita type strain (Y-104).</title>
        <authorList>
            <person name="Tice H."/>
            <person name="Mayilraj S."/>
            <person name="Sims D."/>
            <person name="Lapidus A."/>
            <person name="Nolan M."/>
            <person name="Lucas S."/>
            <person name="Glavina Del Rio T."/>
            <person name="Copeland A."/>
            <person name="Cheng J.F."/>
            <person name="Meincke L."/>
            <person name="Bruce D."/>
            <person name="Goodwin L."/>
            <person name="Pitluck S."/>
            <person name="Ivanova N."/>
            <person name="Mavromatis K."/>
            <person name="Ovchinnikova G."/>
            <person name="Pati A."/>
            <person name="Chen A."/>
            <person name="Palaniappan K."/>
            <person name="Land M."/>
            <person name="Hauser L."/>
            <person name="Chang Y.J."/>
            <person name="Jeffries C.D."/>
            <person name="Detter J.C."/>
            <person name="Brettin T."/>
            <person name="Rohde M."/>
            <person name="Goker M."/>
            <person name="Bristow J."/>
            <person name="Eisen J.A."/>
            <person name="Markowitz V."/>
            <person name="Hugenholtz P."/>
            <person name="Kyrpides N.C."/>
            <person name="Klenk H.P."/>
            <person name="Chen F."/>
        </authorList>
    </citation>
    <scope>NUCLEOTIDE SEQUENCE [LARGE SCALE GENOMIC DNA]</scope>
    <source>
        <strain evidence="4">ATCC 700099 / DSM 44233 / CIP 104796 / JCM 9543 / NBRC 105858 / Y-104</strain>
    </source>
</reference>
<dbReference type="EMBL" id="CP001737">
    <property type="protein sequence ID" value="ACV79068.1"/>
    <property type="molecule type" value="Genomic_DNA"/>
</dbReference>
<keyword evidence="2" id="KW-1133">Transmembrane helix</keyword>
<name>C8X8L3_NAKMY</name>
<dbReference type="STRING" id="479431.Namu_2722"/>
<dbReference type="HOGENOM" id="CLU_1545990_0_0_11"/>
<protein>
    <submittedName>
        <fullName evidence="3">Uncharacterized protein</fullName>
    </submittedName>
</protein>
<dbReference type="InParanoid" id="C8X8L3"/>
<evidence type="ECO:0000256" key="1">
    <source>
        <dbReference type="SAM" id="MobiDB-lite"/>
    </source>
</evidence>
<proteinExistence type="predicted"/>
<evidence type="ECO:0000256" key="2">
    <source>
        <dbReference type="SAM" id="Phobius"/>
    </source>
</evidence>
<dbReference type="RefSeq" id="WP_015747947.1">
    <property type="nucleotide sequence ID" value="NC_013235.1"/>
</dbReference>
<keyword evidence="2" id="KW-0472">Membrane</keyword>
<organism evidence="3 4">
    <name type="scientific">Nakamurella multipartita (strain ATCC 700099 / DSM 44233 / CIP 104796 / JCM 9543 / NBRC 105858 / Y-104)</name>
    <name type="common">Microsphaera multipartita</name>
    <dbReference type="NCBI Taxonomy" id="479431"/>
    <lineage>
        <taxon>Bacteria</taxon>
        <taxon>Bacillati</taxon>
        <taxon>Actinomycetota</taxon>
        <taxon>Actinomycetes</taxon>
        <taxon>Nakamurellales</taxon>
        <taxon>Nakamurellaceae</taxon>
        <taxon>Nakamurella</taxon>
    </lineage>
</organism>
<feature type="transmembrane region" description="Helical" evidence="2">
    <location>
        <begin position="64"/>
        <end position="83"/>
    </location>
</feature>
<sequence length="173" mass="18717">MSGQDTPLGGKRCPIDRSPEDLTDGRAAPRPVGVPASCLVAGSVTGAHAWVLTALDVTSWPDPALVLLVAAPMLLALAGRTWFTVTHLHWWVAVLGTTMLSLVPPLTLACGTFWVLFHTVRQSRRPGPDLSAWAGRRWLRPLRSWVAHRLTLGRTFLADPPPGPPRNGSGEQR</sequence>
<feature type="transmembrane region" description="Helical" evidence="2">
    <location>
        <begin position="89"/>
        <end position="117"/>
    </location>
</feature>